<protein>
    <submittedName>
        <fullName evidence="1">Uncharacterized protein</fullName>
    </submittedName>
</protein>
<reference evidence="1" key="1">
    <citation type="submission" date="2019-10" db="EMBL/GenBank/DDBJ databases">
        <authorList>
            <person name="Soares A.E.R."/>
            <person name="Aleixo A."/>
            <person name="Schneider P."/>
            <person name="Miyaki C.Y."/>
            <person name="Schneider M.P."/>
            <person name="Mello C."/>
            <person name="Vasconcelos A.T.R."/>
        </authorList>
    </citation>
    <scope>NUCLEOTIDE SEQUENCE</scope>
    <source>
        <tissue evidence="1">Muscle</tissue>
    </source>
</reference>
<dbReference type="EMBL" id="WHWB01034411">
    <property type="protein sequence ID" value="KAJ7410344.1"/>
    <property type="molecule type" value="Genomic_DNA"/>
</dbReference>
<organism evidence="1 2">
    <name type="scientific">Willisornis vidua</name>
    <name type="common">Xingu scale-backed antbird</name>
    <dbReference type="NCBI Taxonomy" id="1566151"/>
    <lineage>
        <taxon>Eukaryota</taxon>
        <taxon>Metazoa</taxon>
        <taxon>Chordata</taxon>
        <taxon>Craniata</taxon>
        <taxon>Vertebrata</taxon>
        <taxon>Euteleostomi</taxon>
        <taxon>Archelosauria</taxon>
        <taxon>Archosauria</taxon>
        <taxon>Dinosauria</taxon>
        <taxon>Saurischia</taxon>
        <taxon>Theropoda</taxon>
        <taxon>Coelurosauria</taxon>
        <taxon>Aves</taxon>
        <taxon>Neognathae</taxon>
        <taxon>Neoaves</taxon>
        <taxon>Telluraves</taxon>
        <taxon>Australaves</taxon>
        <taxon>Passeriformes</taxon>
        <taxon>Thamnophilidae</taxon>
        <taxon>Willisornis</taxon>
    </lineage>
</organism>
<dbReference type="Proteomes" id="UP001145742">
    <property type="component" value="Unassembled WGS sequence"/>
</dbReference>
<evidence type="ECO:0000313" key="1">
    <source>
        <dbReference type="EMBL" id="KAJ7410344.1"/>
    </source>
</evidence>
<proteinExistence type="predicted"/>
<dbReference type="PANTHER" id="PTHR33395:SF22">
    <property type="entry name" value="REVERSE TRANSCRIPTASE DOMAIN-CONTAINING PROTEIN"/>
    <property type="match status" value="1"/>
</dbReference>
<sequence>MQFEINLATSVRDNKRHFYKYINNKRRGKENLHSLLDLRGNIVNLDEEKAEVLNTYFVSVFTNKTGGPQDNWPSELIDKDTKMNNPTTFQEDTVSDTLQYLDPQKSMGPGGIHLREMRELVKELAKPLSIIFQQSWLSMEVPDDWKLANVMPIY</sequence>
<evidence type="ECO:0000313" key="2">
    <source>
        <dbReference type="Proteomes" id="UP001145742"/>
    </source>
</evidence>
<keyword evidence="2" id="KW-1185">Reference proteome</keyword>
<accession>A0ABQ9D1Z7</accession>
<comment type="caution">
    <text evidence="1">The sequence shown here is derived from an EMBL/GenBank/DDBJ whole genome shotgun (WGS) entry which is preliminary data.</text>
</comment>
<gene>
    <name evidence="1" type="ORF">WISP_109104</name>
</gene>
<name>A0ABQ9D1Z7_9PASS</name>
<dbReference type="PANTHER" id="PTHR33395">
    <property type="entry name" value="TRANSCRIPTASE, PUTATIVE-RELATED-RELATED"/>
    <property type="match status" value="1"/>
</dbReference>